<protein>
    <recommendedName>
        <fullName evidence="9">TRAP transporter small permease protein</fullName>
    </recommendedName>
</protein>
<gene>
    <name evidence="11" type="ORF">SAMN04487954_108131</name>
</gene>
<evidence type="ECO:0000256" key="3">
    <source>
        <dbReference type="ARBA" id="ARBA00022475"/>
    </source>
</evidence>
<dbReference type="EMBL" id="FNES01000008">
    <property type="protein sequence ID" value="SDJ82652.1"/>
    <property type="molecule type" value="Genomic_DNA"/>
</dbReference>
<keyword evidence="6 9" id="KW-1133">Transmembrane helix</keyword>
<dbReference type="GO" id="GO:0022857">
    <property type="term" value="F:transmembrane transporter activity"/>
    <property type="evidence" value="ECO:0007669"/>
    <property type="project" value="UniProtKB-UniRule"/>
</dbReference>
<evidence type="ECO:0000259" key="10">
    <source>
        <dbReference type="Pfam" id="PF04290"/>
    </source>
</evidence>
<dbReference type="GO" id="GO:0015740">
    <property type="term" value="P:C4-dicarboxylate transport"/>
    <property type="evidence" value="ECO:0007669"/>
    <property type="project" value="TreeGrafter"/>
</dbReference>
<feature type="transmembrane region" description="Helical" evidence="9">
    <location>
        <begin position="132"/>
        <end position="151"/>
    </location>
</feature>
<dbReference type="PANTHER" id="PTHR35011:SF2">
    <property type="entry name" value="2,3-DIKETO-L-GULONATE TRAP TRANSPORTER SMALL PERMEASE PROTEIN YIAM"/>
    <property type="match status" value="1"/>
</dbReference>
<feature type="domain" description="Tripartite ATP-independent periplasmic transporters DctQ component" evidence="10">
    <location>
        <begin position="30"/>
        <end position="157"/>
    </location>
</feature>
<keyword evidence="12" id="KW-1185">Reference proteome</keyword>
<comment type="similarity">
    <text evidence="8 9">Belongs to the TRAP transporter small permease family.</text>
</comment>
<keyword evidence="3" id="KW-1003">Cell membrane</keyword>
<dbReference type="STRING" id="376427.SAMN04487954_108131"/>
<evidence type="ECO:0000256" key="4">
    <source>
        <dbReference type="ARBA" id="ARBA00022519"/>
    </source>
</evidence>
<evidence type="ECO:0000256" key="7">
    <source>
        <dbReference type="ARBA" id="ARBA00023136"/>
    </source>
</evidence>
<dbReference type="PANTHER" id="PTHR35011">
    <property type="entry name" value="2,3-DIKETO-L-GULONATE TRAP TRANSPORTER SMALL PERMEASE PROTEIN YIAM"/>
    <property type="match status" value="1"/>
</dbReference>
<evidence type="ECO:0000313" key="12">
    <source>
        <dbReference type="Proteomes" id="UP000198525"/>
    </source>
</evidence>
<evidence type="ECO:0000256" key="1">
    <source>
        <dbReference type="ARBA" id="ARBA00004429"/>
    </source>
</evidence>
<dbReference type="Pfam" id="PF04290">
    <property type="entry name" value="DctQ"/>
    <property type="match status" value="1"/>
</dbReference>
<evidence type="ECO:0000313" key="11">
    <source>
        <dbReference type="EMBL" id="SDJ82652.1"/>
    </source>
</evidence>
<evidence type="ECO:0000256" key="8">
    <source>
        <dbReference type="ARBA" id="ARBA00038436"/>
    </source>
</evidence>
<feature type="transmembrane region" description="Helical" evidence="9">
    <location>
        <begin position="92"/>
        <end position="112"/>
    </location>
</feature>
<organism evidence="11 12">
    <name type="scientific">Billgrantia gudaonensis</name>
    <dbReference type="NCBI Taxonomy" id="376427"/>
    <lineage>
        <taxon>Bacteria</taxon>
        <taxon>Pseudomonadati</taxon>
        <taxon>Pseudomonadota</taxon>
        <taxon>Gammaproteobacteria</taxon>
        <taxon>Oceanospirillales</taxon>
        <taxon>Halomonadaceae</taxon>
        <taxon>Billgrantia</taxon>
    </lineage>
</organism>
<comment type="subcellular location">
    <subcellularLocation>
        <location evidence="1 9">Cell inner membrane</location>
        <topology evidence="1 9">Multi-pass membrane protein</topology>
    </subcellularLocation>
</comment>
<comment type="subunit">
    <text evidence="9">The complex comprises the extracytoplasmic solute receptor protein and the two transmembrane proteins.</text>
</comment>
<dbReference type="AlphaFoldDB" id="A0A1G8WW80"/>
<dbReference type="RefSeq" id="WP_089686167.1">
    <property type="nucleotide sequence ID" value="NZ_FNES01000008.1"/>
</dbReference>
<dbReference type="InterPro" id="IPR055348">
    <property type="entry name" value="DctQ"/>
</dbReference>
<sequence length="175" mass="19222">MHRLLDLLERLERGIDAVIQPAVFAAMAALIAVITLQIVSRVFFTAVGWTEEVARFLLVWITFLGATVAFRRGRHIAVTFVIDALPERLQRHARILAMVAGLAFLIALAVIGQRYMQAQSFQKSASLRLSMTWVYAVIPLSAVVMGSYALIDVIRLLVRGSPVASSVDDEGDSPS</sequence>
<feature type="transmembrane region" description="Helical" evidence="9">
    <location>
        <begin position="53"/>
        <end position="71"/>
    </location>
</feature>
<evidence type="ECO:0000256" key="6">
    <source>
        <dbReference type="ARBA" id="ARBA00022989"/>
    </source>
</evidence>
<evidence type="ECO:0000256" key="2">
    <source>
        <dbReference type="ARBA" id="ARBA00022448"/>
    </source>
</evidence>
<keyword evidence="2 9" id="KW-0813">Transport</keyword>
<dbReference type="OrthoDB" id="2085311at2"/>
<evidence type="ECO:0000256" key="9">
    <source>
        <dbReference type="RuleBase" id="RU369079"/>
    </source>
</evidence>
<keyword evidence="5 9" id="KW-0812">Transmembrane</keyword>
<dbReference type="InterPro" id="IPR007387">
    <property type="entry name" value="TRAP_DctQ"/>
</dbReference>
<keyword evidence="7 9" id="KW-0472">Membrane</keyword>
<dbReference type="GO" id="GO:0005886">
    <property type="term" value="C:plasma membrane"/>
    <property type="evidence" value="ECO:0007669"/>
    <property type="project" value="UniProtKB-SubCell"/>
</dbReference>
<evidence type="ECO:0000256" key="5">
    <source>
        <dbReference type="ARBA" id="ARBA00022692"/>
    </source>
</evidence>
<feature type="transmembrane region" description="Helical" evidence="9">
    <location>
        <begin position="21"/>
        <end position="47"/>
    </location>
</feature>
<proteinExistence type="inferred from homology"/>
<comment type="function">
    <text evidence="9">Part of the tripartite ATP-independent periplasmic (TRAP) transport system.</text>
</comment>
<reference evidence="11 12" key="1">
    <citation type="submission" date="2016-10" db="EMBL/GenBank/DDBJ databases">
        <authorList>
            <person name="de Groot N.N."/>
        </authorList>
    </citation>
    <scope>NUCLEOTIDE SEQUENCE [LARGE SCALE GENOMIC DNA]</scope>
    <source>
        <strain evidence="11 12">CGMCC 1.6133</strain>
    </source>
</reference>
<name>A0A1G8WW80_9GAMM</name>
<dbReference type="Proteomes" id="UP000198525">
    <property type="component" value="Unassembled WGS sequence"/>
</dbReference>
<keyword evidence="4 9" id="KW-0997">Cell inner membrane</keyword>
<accession>A0A1G8WW80</accession>